<dbReference type="InterPro" id="IPR008757">
    <property type="entry name" value="Peptidase_M6-like_domain"/>
</dbReference>
<dbReference type="SUPFAM" id="SSF55486">
    <property type="entry name" value="Metalloproteases ('zincins'), catalytic domain"/>
    <property type="match status" value="1"/>
</dbReference>
<organism evidence="4 5">
    <name type="scientific">Cylindrotheca closterium</name>
    <dbReference type="NCBI Taxonomy" id="2856"/>
    <lineage>
        <taxon>Eukaryota</taxon>
        <taxon>Sar</taxon>
        <taxon>Stramenopiles</taxon>
        <taxon>Ochrophyta</taxon>
        <taxon>Bacillariophyta</taxon>
        <taxon>Bacillariophyceae</taxon>
        <taxon>Bacillariophycidae</taxon>
        <taxon>Bacillariales</taxon>
        <taxon>Bacillariaceae</taxon>
        <taxon>Cylindrotheca</taxon>
    </lineage>
</organism>
<dbReference type="GO" id="GO:0006508">
    <property type="term" value="P:proteolysis"/>
    <property type="evidence" value="ECO:0007669"/>
    <property type="project" value="InterPro"/>
</dbReference>
<feature type="signal peptide" evidence="2">
    <location>
        <begin position="1"/>
        <end position="22"/>
    </location>
</feature>
<feature type="region of interest" description="Disordered" evidence="1">
    <location>
        <begin position="517"/>
        <end position="539"/>
    </location>
</feature>
<dbReference type="GO" id="GO:0008233">
    <property type="term" value="F:peptidase activity"/>
    <property type="evidence" value="ECO:0007669"/>
    <property type="project" value="InterPro"/>
</dbReference>
<dbReference type="Pfam" id="PF05547">
    <property type="entry name" value="Peptidase_M6"/>
    <property type="match status" value="1"/>
</dbReference>
<evidence type="ECO:0000259" key="3">
    <source>
        <dbReference type="Pfam" id="PF05547"/>
    </source>
</evidence>
<protein>
    <recommendedName>
        <fullName evidence="3">Peptidase M6-like domain-containing protein</fullName>
    </recommendedName>
</protein>
<evidence type="ECO:0000256" key="1">
    <source>
        <dbReference type="SAM" id="MobiDB-lite"/>
    </source>
</evidence>
<reference evidence="4" key="1">
    <citation type="submission" date="2023-08" db="EMBL/GenBank/DDBJ databases">
        <authorList>
            <person name="Audoor S."/>
            <person name="Bilcke G."/>
        </authorList>
    </citation>
    <scope>NUCLEOTIDE SEQUENCE</scope>
</reference>
<sequence>MKLSSLALSSLVGSFCFFYTSGHMADPTPFDLYDENGQPLGKFQLKGGDINSWIVDGDGYTVCHKDDAGRSGAHHSRHLSREHAEKMRALHQTRSHERNGVTTETVRAEDRGEVLGYGKDGEFVYFYCTRLKGGNITADLDLPVATTDPTEIEYLEPNIHKSLHVAAMEAGVYGECSLNTGGVCEPDDTRDRLLRGRELSGLKEGTVRNLVIPIKFVGHEKQALPSKSDLEVLMNAMEPDATRAPTGGVKKVFHDNSGGKLTLESTVLDWVQLDGSTGGYSHTEDYCTGSFDKTTKGQGKGATYLHDCLVEALNKIDSFVDFKQFDSDNNNKIDAITFIHSSYCSTACGSARDKIWSHQWGLNGKQWTSAEGVVVNAYHINPGLIGCSGSKIGTIATIAHETGHFLGLPDLYDRNGGGNGVGAWSLMASSDGFGGTKTYPPMLDPWSKLKLGWGTATELSSSQNKVVLQPSATNHKYYKISKGFAAGEYLLIENRQKKSFDSKIPEAGLMIWHIDEDKSGDQNDDEGHPGQPDWPSNGRHYHVALMQADGEYKFEKQNSGNGDKGDMYGQCLGGGTFGPSTTPNSKGYQGGHVKDTGITITNIYQQGDDMVFDVCFGDCASGSAAPPTRECCKDLKDYKMWVKVGATNQYYSYTCDEIMSRDMCDSTNGGEPNTGFQTTKPKDACCGCKGGRFASPGATPAPITLPPTAAPAPGSTCKDVAGYELWEKTVGTNYDTYTCKTALVLGKCDSTSGGKPNTPLATKTPKEACCGCNGSCKDDTAWKDKGNDTCAGYTKSPSWCVQAEKFKNAAGVSAKHACCICKLYY</sequence>
<dbReference type="EMBL" id="CAKOGP040001335">
    <property type="protein sequence ID" value="CAJ1945292.1"/>
    <property type="molecule type" value="Genomic_DNA"/>
</dbReference>
<evidence type="ECO:0000313" key="4">
    <source>
        <dbReference type="EMBL" id="CAJ1945292.1"/>
    </source>
</evidence>
<keyword evidence="2" id="KW-0732">Signal</keyword>
<evidence type="ECO:0000256" key="2">
    <source>
        <dbReference type="SAM" id="SignalP"/>
    </source>
</evidence>
<feature type="chain" id="PRO_5042284480" description="Peptidase M6-like domain-containing protein" evidence="2">
    <location>
        <begin position="23"/>
        <end position="825"/>
    </location>
</feature>
<dbReference type="NCBIfam" id="TIGR03296">
    <property type="entry name" value="M6dom_TIGR03296"/>
    <property type="match status" value="1"/>
</dbReference>
<gene>
    <name evidence="4" type="ORF">CYCCA115_LOCUS9436</name>
</gene>
<dbReference type="Proteomes" id="UP001295423">
    <property type="component" value="Unassembled WGS sequence"/>
</dbReference>
<accession>A0AAD2CUN4</accession>
<keyword evidence="5" id="KW-1185">Reference proteome</keyword>
<dbReference type="PANTHER" id="PTHR41775:SF1">
    <property type="entry name" value="PEPTIDASE M6-LIKE DOMAIN-CONTAINING PROTEIN"/>
    <property type="match status" value="1"/>
</dbReference>
<proteinExistence type="predicted"/>
<dbReference type="PANTHER" id="PTHR41775">
    <property type="entry name" value="SECRETED PROTEIN-RELATED"/>
    <property type="match status" value="1"/>
</dbReference>
<name>A0AAD2CUN4_9STRA</name>
<feature type="compositionally biased region" description="Basic and acidic residues" evidence="1">
    <location>
        <begin position="517"/>
        <end position="528"/>
    </location>
</feature>
<comment type="caution">
    <text evidence="4">The sequence shown here is derived from an EMBL/GenBank/DDBJ whole genome shotgun (WGS) entry which is preliminary data.</text>
</comment>
<evidence type="ECO:0000313" key="5">
    <source>
        <dbReference type="Proteomes" id="UP001295423"/>
    </source>
</evidence>
<dbReference type="AlphaFoldDB" id="A0AAD2CUN4"/>
<feature type="domain" description="Peptidase M6-like" evidence="3">
    <location>
        <begin position="249"/>
        <end position="440"/>
    </location>
</feature>